<dbReference type="RefSeq" id="WP_122910683.1">
    <property type="nucleotide sequence ID" value="NZ_CBCSBE010000033.1"/>
</dbReference>
<keyword evidence="2" id="KW-1185">Reference proteome</keyword>
<reference evidence="1 2" key="1">
    <citation type="submission" date="2018-10" db="EMBL/GenBank/DDBJ databases">
        <title>Phylogenomics of Brevibacillus.</title>
        <authorList>
            <person name="Dunlap C."/>
        </authorList>
    </citation>
    <scope>NUCLEOTIDE SEQUENCE [LARGE SCALE GENOMIC DNA]</scope>
    <source>
        <strain evidence="1 2">JCM 12215</strain>
    </source>
</reference>
<dbReference type="EMBL" id="RHHR01000042">
    <property type="protein sequence ID" value="RNB68651.1"/>
    <property type="molecule type" value="Genomic_DNA"/>
</dbReference>
<proteinExistence type="predicted"/>
<dbReference type="AlphaFoldDB" id="A0A3M8BZ23"/>
<evidence type="ECO:0000313" key="2">
    <source>
        <dbReference type="Proteomes" id="UP000282028"/>
    </source>
</evidence>
<dbReference type="Proteomes" id="UP000282028">
    <property type="component" value="Unassembled WGS sequence"/>
</dbReference>
<dbReference type="Pfam" id="PF09661">
    <property type="entry name" value="DUF2398"/>
    <property type="match status" value="1"/>
</dbReference>
<comment type="caution">
    <text evidence="1">The sequence shown here is derived from an EMBL/GenBank/DDBJ whole genome shotgun (WGS) entry which is preliminary data.</text>
</comment>
<sequence>MSELQKTESKYAASFDDMAQEAAWELLERFWIPRSDIVRYQSVRERETILRQFFQEKLGFRLIVHYEFVKLEKFLNTQPAPWMGIDSFFEVRDYVMFCLLLAYLEGKSIDDQFLLSEIAEELKSTYPGPESVVWTNYEHRKSLVRVLQQAKEWYLLKMVDGDEQGFAMTESAEVLYEVTPLVKYFLRAYPKDLTHFQSIDEVLQVSQPDNETLARRYRVYRQLLLSPVVREEELHDGDWLYLRNQRNVIARDFDETLGLSLELYAKDAMLVLHEKHQAATIFPDSRAISDVVLFFARTVREKTADGTCTIQKDGRILMTQVDYETLLHECKETYGHGWGKAIRDMSPKALSAQLLNELKLWGMAQEDGTDGLIVLMPSLGRIIARYPEDYEKKRQKGVNSQDGNE</sequence>
<dbReference type="InterPro" id="IPR013494">
    <property type="entry name" value="CHP02678"/>
</dbReference>
<name>A0A3M8BZ23_9BACL</name>
<gene>
    <name evidence="1" type="ORF">EDM52_19825</name>
</gene>
<protein>
    <submittedName>
        <fullName evidence="1">TIGR02678 family protein</fullName>
    </submittedName>
</protein>
<evidence type="ECO:0000313" key="1">
    <source>
        <dbReference type="EMBL" id="RNB68651.1"/>
    </source>
</evidence>
<accession>A0A3M8BZ23</accession>
<dbReference type="OrthoDB" id="1654131at2"/>
<organism evidence="1 2">
    <name type="scientific">Brevibacillus invocatus</name>
    <dbReference type="NCBI Taxonomy" id="173959"/>
    <lineage>
        <taxon>Bacteria</taxon>
        <taxon>Bacillati</taxon>
        <taxon>Bacillota</taxon>
        <taxon>Bacilli</taxon>
        <taxon>Bacillales</taxon>
        <taxon>Paenibacillaceae</taxon>
        <taxon>Brevibacillus</taxon>
    </lineage>
</organism>
<dbReference type="NCBIfam" id="TIGR02678">
    <property type="entry name" value="TIGR02678 family protein"/>
    <property type="match status" value="1"/>
</dbReference>